<accession>A0A2L0EQU3</accession>
<sequence length="84" mass="9907">MRADSSGLKRPRYPMPDFVRNALGERGLMDAYTQRPAYQQNDYIGWILRAKRQETKESRLRQMLDELERGGVYMNMKHAASEKK</sequence>
<evidence type="ECO:0000313" key="2">
    <source>
        <dbReference type="Proteomes" id="UP000238348"/>
    </source>
</evidence>
<protein>
    <recommendedName>
        <fullName evidence="3">YdeI/OmpD-associated family protein</fullName>
    </recommendedName>
</protein>
<dbReference type="RefSeq" id="WP_104980189.1">
    <property type="nucleotide sequence ID" value="NZ_CP012673.1"/>
</dbReference>
<proteinExistence type="predicted"/>
<evidence type="ECO:0008006" key="3">
    <source>
        <dbReference type="Google" id="ProtNLM"/>
    </source>
</evidence>
<dbReference type="EMBL" id="CP012673">
    <property type="protein sequence ID" value="AUX41673.1"/>
    <property type="molecule type" value="Genomic_DNA"/>
</dbReference>
<dbReference type="AlphaFoldDB" id="A0A2L0EQU3"/>
<name>A0A2L0EQU3_SORCE</name>
<dbReference type="OrthoDB" id="214150at2"/>
<dbReference type="Proteomes" id="UP000238348">
    <property type="component" value="Chromosome"/>
</dbReference>
<reference evidence="1 2" key="1">
    <citation type="submission" date="2015-09" db="EMBL/GenBank/DDBJ databases">
        <title>Sorangium comparison.</title>
        <authorList>
            <person name="Zaburannyi N."/>
            <person name="Bunk B."/>
            <person name="Overmann J."/>
            <person name="Mueller R."/>
        </authorList>
    </citation>
    <scope>NUCLEOTIDE SEQUENCE [LARGE SCALE GENOMIC DNA]</scope>
    <source>
        <strain evidence="1 2">So ce26</strain>
    </source>
</reference>
<evidence type="ECO:0000313" key="1">
    <source>
        <dbReference type="EMBL" id="AUX41673.1"/>
    </source>
</evidence>
<gene>
    <name evidence="1" type="ORF">SOCE26_030950</name>
</gene>
<dbReference type="Pfam" id="PF13376">
    <property type="entry name" value="OmdA"/>
    <property type="match status" value="1"/>
</dbReference>
<organism evidence="1 2">
    <name type="scientific">Sorangium cellulosum</name>
    <name type="common">Polyangium cellulosum</name>
    <dbReference type="NCBI Taxonomy" id="56"/>
    <lineage>
        <taxon>Bacteria</taxon>
        <taxon>Pseudomonadati</taxon>
        <taxon>Myxococcota</taxon>
        <taxon>Polyangia</taxon>
        <taxon>Polyangiales</taxon>
        <taxon>Polyangiaceae</taxon>
        <taxon>Sorangium</taxon>
    </lineage>
</organism>